<feature type="compositionally biased region" description="Polar residues" evidence="2">
    <location>
        <begin position="1088"/>
        <end position="1107"/>
    </location>
</feature>
<dbReference type="Gene3D" id="2.30.30.140">
    <property type="match status" value="1"/>
</dbReference>
<evidence type="ECO:0000259" key="3">
    <source>
        <dbReference type="PROSITE" id="PS50234"/>
    </source>
</evidence>
<feature type="region of interest" description="Disordered" evidence="2">
    <location>
        <begin position="758"/>
        <end position="821"/>
    </location>
</feature>
<dbReference type="Pfam" id="PF15057">
    <property type="entry name" value="DUF4537"/>
    <property type="match status" value="3"/>
</dbReference>
<evidence type="ECO:0000313" key="4">
    <source>
        <dbReference type="EnsemblMetazoa" id="BGLB001031-PC"/>
    </source>
</evidence>
<dbReference type="OrthoDB" id="10021393at2759"/>
<dbReference type="Gene3D" id="3.40.50.410">
    <property type="entry name" value="von Willebrand factor, type A domain"/>
    <property type="match status" value="2"/>
</dbReference>
<protein>
    <recommendedName>
        <fullName evidence="3">VWFA domain-containing protein</fullName>
    </recommendedName>
</protein>
<dbReference type="STRING" id="6526.A0A2C9JDI1"/>
<dbReference type="RefSeq" id="XP_013069929.2">
    <property type="nucleotide sequence ID" value="XM_013214475.2"/>
</dbReference>
<dbReference type="EnsemblMetazoa" id="BGLB001031-RC">
    <property type="protein sequence ID" value="BGLB001031-PC"/>
    <property type="gene ID" value="BGLB001031"/>
</dbReference>
<dbReference type="VEuPathDB" id="VectorBase:BGLB001031"/>
<dbReference type="InterPro" id="IPR002035">
    <property type="entry name" value="VWF_A"/>
</dbReference>
<feature type="domain" description="VWFA" evidence="3">
    <location>
        <begin position="544"/>
        <end position="720"/>
    </location>
</feature>
<proteinExistence type="predicted"/>
<feature type="region of interest" description="Disordered" evidence="2">
    <location>
        <begin position="1073"/>
        <end position="1107"/>
    </location>
</feature>
<feature type="compositionally biased region" description="Acidic residues" evidence="2">
    <location>
        <begin position="1073"/>
        <end position="1087"/>
    </location>
</feature>
<dbReference type="KEGG" id="bgt:106057319"/>
<dbReference type="VEuPathDB" id="VectorBase:BGLAX_047849"/>
<dbReference type="SMART" id="SM00333">
    <property type="entry name" value="TUDOR"/>
    <property type="match status" value="2"/>
</dbReference>
<dbReference type="Pfam" id="PF13768">
    <property type="entry name" value="VWA_3"/>
    <property type="match status" value="2"/>
</dbReference>
<dbReference type="PANTHER" id="PTHR46785">
    <property type="entry name" value="VON WILLEBRAND FACTOR A DOMAIN-CONTAINING PROTEIN 3B"/>
    <property type="match status" value="1"/>
</dbReference>
<feature type="coiled-coil region" evidence="1">
    <location>
        <begin position="136"/>
        <end position="163"/>
    </location>
</feature>
<dbReference type="InterPro" id="IPR036465">
    <property type="entry name" value="vWFA_dom_sf"/>
</dbReference>
<dbReference type="InterPro" id="IPR032770">
    <property type="entry name" value="DUF4537"/>
</dbReference>
<dbReference type="PROSITE" id="PS50234">
    <property type="entry name" value="VWFA"/>
    <property type="match status" value="1"/>
</dbReference>
<accession>A0A2C9JDI1</accession>
<feature type="compositionally biased region" description="Polar residues" evidence="2">
    <location>
        <begin position="772"/>
        <end position="784"/>
    </location>
</feature>
<gene>
    <name evidence="4" type="primary">106057319</name>
</gene>
<dbReference type="SUPFAM" id="SSF53300">
    <property type="entry name" value="vWA-like"/>
    <property type="match status" value="1"/>
</dbReference>
<evidence type="ECO:0000313" key="5">
    <source>
        <dbReference type="Proteomes" id="UP000076420"/>
    </source>
</evidence>
<evidence type="ECO:0000256" key="2">
    <source>
        <dbReference type="SAM" id="MobiDB-lite"/>
    </source>
</evidence>
<dbReference type="InterPro" id="IPR002999">
    <property type="entry name" value="Tudor"/>
</dbReference>
<name>A0A2C9JDI1_BIOGL</name>
<sequence length="1663" mass="191370">MTAVSQRVSSFSFCKKSELQSAVSFDLSEKTKTCNHKLYKLKPECENIILDLPKTARPREWELDVRPLISSQKWLQNYGLRKNRLQLNQILVSIGFKISDEFDDSLKKPVSSRYGSGLFKQMLRPDGRTFNINCSKDKLAQLVKRLEQVINLFKRRLEWLTSESRRLFGVIEERSVTIVLDIQSSSAENFDKYRAALEKVLKEQVSQLSKFNIIRACEDVKSFSKHCIPVSHDTIDAAIQWLWNLNTSEHVAISSVAESVLMAIEDYNSEAVYLYTEGSAITSGKEILMEKVSKAERKIPIHAVSFNCDSTDVIKFLKDFAKSTKGRFHAYGLVMELETYETEVIDTSLKRANTIIRHKTIGGIPPGAGMREDVILIFEELEEARSNLAQIRSLLDNAPEPSKNIFENLDNKMQGLARKDEQYMSSKEWLEVYGLSAKKLGLDDILSSVAFKHSDGVITKLLPPPSEPPTDAVSGPVLVNALYCQDIFPVVKWKDGQTMHVIVTPETFRSYEVKVMVVLNKIQGRIDWLNRGSRSLFGTLVEDQMYILIDVSASIRSSLGFVKQKIFTLMQEQLRHKKKFNFIAFNSKISGWKDRLVEVSESSMQSAWAWIQSLTCWGSTNTYAALQQALSDPQTQAIYLLTDGRPDQPAKSILAQVQLQKSIPIHTISFNCDDVEANQFLYSLAEITAGRYHYFSENGENVEYPKAWQSVDVQLLKDEIKRGLENINKLSELRDECTRLVWQRGADDLRKSLQYTRETDETTSTEIHDLKSSQTQKSFKTNVLQPMPSLSPRFNTASLRNRPKSSYGIRTEESQSVAKTLRQTRSASLSYSRKTFKVCKQLDQNAHTKTSMMRTLSSSGRFSPNEWLLPETKYLFNRQENNQKLAMDKKKEKQRNKNIKKMLKSYEMSSKQWLSKHGLHAKRLTLLDALGSTLIPHKPKYISILDKLVSAKVFDDVFTLGHMSKDQHINLINPNGVDLVEYEKKLKIAIEKFRRRLNKLIWNVLPESEKKEFNSEVPVSFEENSERLLNYLESADWPVNKKDIDLLVIEIKQGEKFLRQSIALREAAMCKDDDAEESVNEGDDDLNQTDSTAEQRQVSSQSNLATTSSQVLDQTTYVRKKHSEVKETTKSSKIVKEVVKTEDMQKSVKKKLQFCNGQKVIARLDEDGLYYPAEVIKWPDVRHAVVRYFENGEATVYTRHVVPTGGAVARPFLHVGDYVLIRVVNLDNGRECYVPAIVRRNHEQYFCACQCYTVVLYNGQVAVTMRQHLVKISKERFELAVMYICKKLHEDIVQVEENLYVSHRQESEVSESEEDERTTPDPVTVTIERQSEPERTIPDPVTVTNERQSEFEILHWELRRLRKKLQKMQRLCRERSVRTVDQSVQHSLEDDRKSKPILDWRRSLHPIKKTDVEVLARWLDDGWYYRSEIRRIYGDCSYDVVDSTGMTARLWREDIITEEDDERNIEVDDTVIALYPDYCFSYAPGRVINIDSNEVKVRFFNGKTATVPLSEVYKIIPEKYKMDVKHIEKKEKQLIGTAVVARDDHTGAYFPGTVREKCGGQDYRIEWASGSESVQNVAHIFGGFTREPKLSQGDRILACVDPIYVKFLPGIIQDFSENGKLTIKFCNGEIVSNIHGPWYWLSQEYYQSAQEYYETTLRNLEEI</sequence>
<dbReference type="CDD" id="cd04508">
    <property type="entry name" value="Tudor_SF"/>
    <property type="match status" value="2"/>
</dbReference>
<feature type="region of interest" description="Disordered" evidence="2">
    <location>
        <begin position="1304"/>
        <end position="1340"/>
    </location>
</feature>
<dbReference type="PANTHER" id="PTHR46785:SF1">
    <property type="entry name" value="VON WILLEBRAND FACTOR A DOMAIN-CONTAINING PROTEIN 3B"/>
    <property type="match status" value="1"/>
</dbReference>
<dbReference type="Proteomes" id="UP000076420">
    <property type="component" value="Unassembled WGS sequence"/>
</dbReference>
<organism evidence="4 5">
    <name type="scientific">Biomphalaria glabrata</name>
    <name type="common">Bloodfluke planorb</name>
    <name type="synonym">Freshwater snail</name>
    <dbReference type="NCBI Taxonomy" id="6526"/>
    <lineage>
        <taxon>Eukaryota</taxon>
        <taxon>Metazoa</taxon>
        <taxon>Spiralia</taxon>
        <taxon>Lophotrochozoa</taxon>
        <taxon>Mollusca</taxon>
        <taxon>Gastropoda</taxon>
        <taxon>Heterobranchia</taxon>
        <taxon>Euthyneura</taxon>
        <taxon>Panpulmonata</taxon>
        <taxon>Hygrophila</taxon>
        <taxon>Lymnaeoidea</taxon>
        <taxon>Planorbidae</taxon>
        <taxon>Biomphalaria</taxon>
    </lineage>
</organism>
<evidence type="ECO:0000256" key="1">
    <source>
        <dbReference type="SAM" id="Coils"/>
    </source>
</evidence>
<keyword evidence="1" id="KW-0175">Coiled coil</keyword>
<reference evidence="4" key="1">
    <citation type="submission" date="2020-05" db="UniProtKB">
        <authorList>
            <consortium name="EnsemblMetazoa"/>
        </authorList>
    </citation>
    <scope>IDENTIFICATION</scope>
    <source>
        <strain evidence="4">BB02</strain>
    </source>
</reference>